<dbReference type="GeneID" id="111351294"/>
<dbReference type="KEGG" id="sliu:111351294"/>
<feature type="region of interest" description="Disordered" evidence="5">
    <location>
        <begin position="148"/>
        <end position="195"/>
    </location>
</feature>
<dbReference type="InterPro" id="IPR036236">
    <property type="entry name" value="Znf_C2H2_sf"/>
</dbReference>
<keyword evidence="7" id="KW-1185">Reference proteome</keyword>
<dbReference type="PROSITE" id="PS50808">
    <property type="entry name" value="ZF_BED"/>
    <property type="match status" value="1"/>
</dbReference>
<feature type="domain" description="BED-type" evidence="6">
    <location>
        <begin position="5"/>
        <end position="56"/>
    </location>
</feature>
<keyword evidence="2 4" id="KW-0863">Zinc-finger</keyword>
<dbReference type="SMART" id="SM00614">
    <property type="entry name" value="ZnF_BED"/>
    <property type="match status" value="1"/>
</dbReference>
<evidence type="ECO:0000256" key="3">
    <source>
        <dbReference type="ARBA" id="ARBA00022833"/>
    </source>
</evidence>
<evidence type="ECO:0000256" key="1">
    <source>
        <dbReference type="ARBA" id="ARBA00022723"/>
    </source>
</evidence>
<keyword evidence="3" id="KW-0862">Zinc</keyword>
<dbReference type="AlphaFoldDB" id="A0A9J7IM19"/>
<evidence type="ECO:0000313" key="7">
    <source>
        <dbReference type="Proteomes" id="UP000301870"/>
    </source>
</evidence>
<protein>
    <submittedName>
        <fullName evidence="8">Uncharacterized protein LOC111351294</fullName>
    </submittedName>
</protein>
<feature type="compositionally biased region" description="Basic and acidic residues" evidence="5">
    <location>
        <begin position="175"/>
        <end position="195"/>
    </location>
</feature>
<dbReference type="OrthoDB" id="1607513at2759"/>
<dbReference type="SUPFAM" id="SSF57667">
    <property type="entry name" value="beta-beta-alpha zinc fingers"/>
    <property type="match status" value="1"/>
</dbReference>
<evidence type="ECO:0000256" key="2">
    <source>
        <dbReference type="ARBA" id="ARBA00022771"/>
    </source>
</evidence>
<gene>
    <name evidence="8" type="primary">LOC111351294</name>
</gene>
<reference evidence="8" key="1">
    <citation type="submission" date="2025-08" db="UniProtKB">
        <authorList>
            <consortium name="RefSeq"/>
        </authorList>
    </citation>
    <scope>IDENTIFICATION</scope>
    <source>
        <strain evidence="8">Ishihara</strain>
        <tissue evidence="8">Whole body</tissue>
    </source>
</reference>
<evidence type="ECO:0000256" key="4">
    <source>
        <dbReference type="PROSITE-ProRule" id="PRU00027"/>
    </source>
</evidence>
<dbReference type="Proteomes" id="UP000301870">
    <property type="component" value="Chromosome 13"/>
</dbReference>
<name>A0A9J7IM19_SPOLT</name>
<accession>A0A9J7IM19</accession>
<sequence length="290" mass="33278">MKMRKNNSQLWSYFDKEPNKKTAICRYCNKSYSYVSTTANLKGHLRHCHPDVFGRIDWAPKTGDNEDDEAEELLKVHDLWSFFQTDGRKTRCIICQETTGKDYEDIKAHMKENHPNIMLQMLQAQDKDNSDASSNEDETNTAYTEVVYLEKEPSPEPMTAREKPKLIKKRNRPSVFDKIDVDSPPKRRRDNAKLNENDSDELTAFVKYITCLLKKLPPDVFSNVQIDIINTILRANSQNNSILINKDLPSTSNTSLLNLEANSSLNHNYTITVAAQEPSKCDTDNNVINT</sequence>
<evidence type="ECO:0000259" key="6">
    <source>
        <dbReference type="PROSITE" id="PS50808"/>
    </source>
</evidence>
<dbReference type="Pfam" id="PF02892">
    <property type="entry name" value="zf-BED"/>
    <property type="match status" value="1"/>
</dbReference>
<dbReference type="GO" id="GO:0008270">
    <property type="term" value="F:zinc ion binding"/>
    <property type="evidence" value="ECO:0007669"/>
    <property type="project" value="UniProtKB-KW"/>
</dbReference>
<evidence type="ECO:0000256" key="5">
    <source>
        <dbReference type="SAM" id="MobiDB-lite"/>
    </source>
</evidence>
<organism evidence="7 8">
    <name type="scientific">Spodoptera litura</name>
    <name type="common">Asian cotton leafworm</name>
    <dbReference type="NCBI Taxonomy" id="69820"/>
    <lineage>
        <taxon>Eukaryota</taxon>
        <taxon>Metazoa</taxon>
        <taxon>Ecdysozoa</taxon>
        <taxon>Arthropoda</taxon>
        <taxon>Hexapoda</taxon>
        <taxon>Insecta</taxon>
        <taxon>Pterygota</taxon>
        <taxon>Neoptera</taxon>
        <taxon>Endopterygota</taxon>
        <taxon>Lepidoptera</taxon>
        <taxon>Glossata</taxon>
        <taxon>Ditrysia</taxon>
        <taxon>Noctuoidea</taxon>
        <taxon>Noctuidae</taxon>
        <taxon>Amphipyrinae</taxon>
        <taxon>Spodoptera</taxon>
    </lineage>
</organism>
<dbReference type="GO" id="GO:0003677">
    <property type="term" value="F:DNA binding"/>
    <property type="evidence" value="ECO:0007669"/>
    <property type="project" value="InterPro"/>
</dbReference>
<evidence type="ECO:0000313" key="8">
    <source>
        <dbReference type="RefSeq" id="XP_022818909.1"/>
    </source>
</evidence>
<proteinExistence type="predicted"/>
<dbReference type="InterPro" id="IPR003656">
    <property type="entry name" value="Znf_BED"/>
</dbReference>
<dbReference type="RefSeq" id="XP_022818909.1">
    <property type="nucleotide sequence ID" value="XM_022963141.1"/>
</dbReference>
<feature type="compositionally biased region" description="Basic and acidic residues" evidence="5">
    <location>
        <begin position="148"/>
        <end position="165"/>
    </location>
</feature>
<keyword evidence="1" id="KW-0479">Metal-binding</keyword>